<dbReference type="SUPFAM" id="SSF47598">
    <property type="entry name" value="Ribbon-helix-helix"/>
    <property type="match status" value="1"/>
</dbReference>
<sequence length="121" mass="13993">MKDIEYYMELNYKVEIIKDKEEGGYILQYPELKGCITCADTIEEGIELLKDAKKSWLESALQDGISIPEPLEEENFSGQFKLRMPKSLHKELMEKSKEEGISMNQYCLYLLSKGSSVQSKR</sequence>
<dbReference type="Pfam" id="PF05534">
    <property type="entry name" value="HicB"/>
    <property type="match status" value="1"/>
</dbReference>
<dbReference type="PANTHER" id="PTHR34504">
    <property type="entry name" value="ANTITOXIN HICB"/>
    <property type="match status" value="1"/>
</dbReference>
<dbReference type="Gene3D" id="3.30.160.250">
    <property type="match status" value="1"/>
</dbReference>
<dbReference type="Proteomes" id="UP001519307">
    <property type="component" value="Unassembled WGS sequence"/>
</dbReference>
<dbReference type="EMBL" id="JAGGLM010000005">
    <property type="protein sequence ID" value="MBP2032568.1"/>
    <property type="molecule type" value="Genomic_DNA"/>
</dbReference>
<keyword evidence="2" id="KW-1185">Reference proteome</keyword>
<dbReference type="InterPro" id="IPR035069">
    <property type="entry name" value="TTHA1013/TTHA0281-like"/>
</dbReference>
<dbReference type="InterPro" id="IPR013321">
    <property type="entry name" value="Arc_rbn_hlx_hlx"/>
</dbReference>
<reference evidence="1 2" key="1">
    <citation type="submission" date="2021-03" db="EMBL/GenBank/DDBJ databases">
        <title>Genomic Encyclopedia of Type Strains, Phase IV (KMG-IV): sequencing the most valuable type-strain genomes for metagenomic binning, comparative biology and taxonomic classification.</title>
        <authorList>
            <person name="Goeker M."/>
        </authorList>
    </citation>
    <scope>NUCLEOTIDE SEQUENCE [LARGE SCALE GENOMIC DNA]</scope>
    <source>
        <strain evidence="1 2">DSM 28783</strain>
    </source>
</reference>
<dbReference type="InterPro" id="IPR051404">
    <property type="entry name" value="TA_system_antitoxin"/>
</dbReference>
<gene>
    <name evidence="1" type="ORF">J2Z42_001240</name>
</gene>
<dbReference type="Gene3D" id="1.10.1220.10">
    <property type="entry name" value="Met repressor-like"/>
    <property type="match status" value="1"/>
</dbReference>
<dbReference type="SUPFAM" id="SSF143100">
    <property type="entry name" value="TTHA1013/TTHA0281-like"/>
    <property type="match status" value="1"/>
</dbReference>
<accession>A0ABS4KRA1</accession>
<evidence type="ECO:0000313" key="2">
    <source>
        <dbReference type="Proteomes" id="UP001519307"/>
    </source>
</evidence>
<dbReference type="RefSeq" id="WP_209701755.1">
    <property type="nucleotide sequence ID" value="NZ_JAGGLM010000005.1"/>
</dbReference>
<dbReference type="PANTHER" id="PTHR34504:SF2">
    <property type="entry name" value="UPF0150 PROTEIN SSL0259"/>
    <property type="match status" value="1"/>
</dbReference>
<organism evidence="1 2">
    <name type="scientific">Clostridium algifaecis</name>
    <dbReference type="NCBI Taxonomy" id="1472040"/>
    <lineage>
        <taxon>Bacteria</taxon>
        <taxon>Bacillati</taxon>
        <taxon>Bacillota</taxon>
        <taxon>Clostridia</taxon>
        <taxon>Eubacteriales</taxon>
        <taxon>Clostridiaceae</taxon>
        <taxon>Clostridium</taxon>
    </lineage>
</organism>
<comment type="caution">
    <text evidence="1">The sequence shown here is derived from an EMBL/GenBank/DDBJ whole genome shotgun (WGS) entry which is preliminary data.</text>
</comment>
<name>A0ABS4KRA1_9CLOT</name>
<dbReference type="InterPro" id="IPR010985">
    <property type="entry name" value="Ribbon_hlx_hlx"/>
</dbReference>
<evidence type="ECO:0000313" key="1">
    <source>
        <dbReference type="EMBL" id="MBP2032568.1"/>
    </source>
</evidence>
<dbReference type="InterPro" id="IPR008651">
    <property type="entry name" value="Uncharacterised_HicB"/>
</dbReference>
<proteinExistence type="predicted"/>
<protein>
    <submittedName>
        <fullName evidence="1">RNase H-like HicB family nuclease</fullName>
    </submittedName>
</protein>